<proteinExistence type="predicted"/>
<keyword evidence="1" id="KW-0175">Coiled coil</keyword>
<dbReference type="Proteomes" id="UP000262440">
    <property type="component" value="Segment"/>
</dbReference>
<evidence type="ECO:0000313" key="2">
    <source>
        <dbReference type="EMBL" id="AXG67320.1"/>
    </source>
</evidence>
<reference evidence="2 3" key="1">
    <citation type="journal article" date="2018" name="Front. Microbiol.">
        <title>Jumbo Bacteriophages Are Represented Within an Increasing Diversity of Environmental Viruses Infecting the Emerging Phytopathogen, Dickeya solani.</title>
        <authorList>
            <person name="Day A.W."/>
            <person name="Ahn J."/>
            <person name="Salmond G.P.C."/>
        </authorList>
    </citation>
    <scope>NUCLEOTIDE SEQUENCE [LARGE SCALE GENOMIC DNA]</scope>
</reference>
<organism evidence="2 3">
    <name type="scientific">Dickeya phage vB_DsoM_AD1</name>
    <dbReference type="NCBI Taxonomy" id="2283029"/>
    <lineage>
        <taxon>Viruses</taxon>
        <taxon>Duplodnaviria</taxon>
        <taxon>Heunggongvirae</taxon>
        <taxon>Uroviricota</taxon>
        <taxon>Caudoviricetes</taxon>
        <taxon>Alexandravirus</taxon>
        <taxon>Alexandravirus AD1</taxon>
    </lineage>
</organism>
<accession>A0A384ZYI5</accession>
<feature type="coiled-coil region" evidence="1">
    <location>
        <begin position="23"/>
        <end position="50"/>
    </location>
</feature>
<name>A0A384ZYI5_9CAUD</name>
<gene>
    <name evidence="2" type="ORF">AD1_276</name>
</gene>
<dbReference type="EMBL" id="MH460463">
    <property type="protein sequence ID" value="AXG67320.1"/>
    <property type="molecule type" value="Genomic_DNA"/>
</dbReference>
<evidence type="ECO:0000256" key="1">
    <source>
        <dbReference type="SAM" id="Coils"/>
    </source>
</evidence>
<evidence type="ECO:0000313" key="3">
    <source>
        <dbReference type="Proteomes" id="UP000262440"/>
    </source>
</evidence>
<keyword evidence="3" id="KW-1185">Reference proteome</keyword>
<protein>
    <submittedName>
        <fullName evidence="2">Uncharacterized protein</fullName>
    </submittedName>
</protein>
<sequence>MKLTKLPRYLWLTGKQVQYFFKLLKANRDLANMEHEADVLKALHDLTERDMKNGTNICIEVLSFFQELKRPRGVKHNLPYLWPKRDLIRLLNKNGVAVGPVPNYFVALHQLVDKGFK</sequence>